<dbReference type="PANTHER" id="PTHR33121:SF79">
    <property type="entry name" value="CYCLIC DI-GMP PHOSPHODIESTERASE PDED-RELATED"/>
    <property type="match status" value="1"/>
</dbReference>
<dbReference type="InterPro" id="IPR050706">
    <property type="entry name" value="Cyclic-di-GMP_PDE-like"/>
</dbReference>
<evidence type="ECO:0000259" key="2">
    <source>
        <dbReference type="PROSITE" id="PS50883"/>
    </source>
</evidence>
<reference evidence="4" key="1">
    <citation type="submission" date="2016-11" db="EMBL/GenBank/DDBJ databases">
        <authorList>
            <person name="Varghese N."/>
            <person name="Submissions S."/>
        </authorList>
    </citation>
    <scope>NUCLEOTIDE SEQUENCE [LARGE SCALE GENOMIC DNA]</scope>
    <source>
        <strain evidence="4">DSM 100564</strain>
    </source>
</reference>
<feature type="region of interest" description="Disordered" evidence="1">
    <location>
        <begin position="1"/>
        <end position="20"/>
    </location>
</feature>
<name>A0A1M6FGA9_9RHOB</name>
<evidence type="ECO:0000313" key="4">
    <source>
        <dbReference type="Proteomes" id="UP000183982"/>
    </source>
</evidence>
<dbReference type="InterPro" id="IPR001633">
    <property type="entry name" value="EAL_dom"/>
</dbReference>
<protein>
    <submittedName>
        <fullName evidence="3">EAL domain, c-di-GMP-specific phosphodiesterase class I (Or its enzymatically inactive variant)</fullName>
    </submittedName>
</protein>
<dbReference type="PROSITE" id="PS50883">
    <property type="entry name" value="EAL"/>
    <property type="match status" value="1"/>
</dbReference>
<dbReference type="STRING" id="1470563.SAMN05444000_10467"/>
<dbReference type="Pfam" id="PF00563">
    <property type="entry name" value="EAL"/>
    <property type="match status" value="1"/>
</dbReference>
<gene>
    <name evidence="3" type="ORF">SAMN05444000_10467</name>
</gene>
<feature type="compositionally biased region" description="Basic residues" evidence="1">
    <location>
        <begin position="1"/>
        <end position="10"/>
    </location>
</feature>
<dbReference type="Gene3D" id="3.20.20.450">
    <property type="entry name" value="EAL domain"/>
    <property type="match status" value="1"/>
</dbReference>
<sequence length="280" mass="30914">MGRQQKRKKANVPPGHETPLDFAVTNRDQGALAMVQEAIQHKQVMLAFQPVVSAADMKTPAFYEGLIRVLDETGRVIPAKDFMGAVEDTETGRQLDCLALELGLANLAAEPSLRLSVNMSARSIGYSRWAQTLKRGLNKRPHVAERLILEISETSAIHVPELVIDFMDELQAKGISFALDDFGSGFTSFRYFKDFFFDILKLDGQFTRNIHNDSENQVIAAGIAAIARSFDMYTVASRVESPEEAKVLTQLGFDCLQGFLFGAPTVSPSWKASKKNKAVA</sequence>
<dbReference type="OrthoDB" id="23692at2"/>
<dbReference type="CDD" id="cd01948">
    <property type="entry name" value="EAL"/>
    <property type="match status" value="1"/>
</dbReference>
<dbReference type="SUPFAM" id="SSF141868">
    <property type="entry name" value="EAL domain-like"/>
    <property type="match status" value="1"/>
</dbReference>
<organism evidence="3 4">
    <name type="scientific">Shimia gijangensis</name>
    <dbReference type="NCBI Taxonomy" id="1470563"/>
    <lineage>
        <taxon>Bacteria</taxon>
        <taxon>Pseudomonadati</taxon>
        <taxon>Pseudomonadota</taxon>
        <taxon>Alphaproteobacteria</taxon>
        <taxon>Rhodobacterales</taxon>
        <taxon>Roseobacteraceae</taxon>
    </lineage>
</organism>
<dbReference type="SMART" id="SM00052">
    <property type="entry name" value="EAL"/>
    <property type="match status" value="1"/>
</dbReference>
<dbReference type="PANTHER" id="PTHR33121">
    <property type="entry name" value="CYCLIC DI-GMP PHOSPHODIESTERASE PDEF"/>
    <property type="match status" value="1"/>
</dbReference>
<accession>A0A1M6FGA9</accession>
<dbReference type="GO" id="GO:0071111">
    <property type="term" value="F:cyclic-guanylate-specific phosphodiesterase activity"/>
    <property type="evidence" value="ECO:0007669"/>
    <property type="project" value="InterPro"/>
</dbReference>
<proteinExistence type="predicted"/>
<dbReference type="Proteomes" id="UP000183982">
    <property type="component" value="Unassembled WGS sequence"/>
</dbReference>
<evidence type="ECO:0000313" key="3">
    <source>
        <dbReference type="EMBL" id="SHI96764.1"/>
    </source>
</evidence>
<evidence type="ECO:0000256" key="1">
    <source>
        <dbReference type="SAM" id="MobiDB-lite"/>
    </source>
</evidence>
<feature type="domain" description="EAL" evidence="2">
    <location>
        <begin position="28"/>
        <end position="278"/>
    </location>
</feature>
<dbReference type="InterPro" id="IPR035919">
    <property type="entry name" value="EAL_sf"/>
</dbReference>
<dbReference type="AlphaFoldDB" id="A0A1M6FGA9"/>
<dbReference type="RefSeq" id="WP_073250497.1">
    <property type="nucleotide sequence ID" value="NZ_FQZQ01000004.1"/>
</dbReference>
<keyword evidence="4" id="KW-1185">Reference proteome</keyword>
<dbReference type="EMBL" id="FQZQ01000004">
    <property type="protein sequence ID" value="SHI96764.1"/>
    <property type="molecule type" value="Genomic_DNA"/>
</dbReference>